<sequence>MILGLFVISSIAVTVAFYVKGPLPWTCGKTKRCAMYKRPICPVANGKWKVRKSNDCPYFTQQLVMVPADKP</sequence>
<name>Q3BKG5_9PROT</name>
<organism evidence="1">
    <name type="scientific">Magnetospirillum gryphiswaldense</name>
    <dbReference type="NCBI Taxonomy" id="55518"/>
    <lineage>
        <taxon>Bacteria</taxon>
        <taxon>Pseudomonadati</taxon>
        <taxon>Pseudomonadota</taxon>
        <taxon>Alphaproteobacteria</taxon>
        <taxon>Rhodospirillales</taxon>
        <taxon>Rhodospirillaceae</taxon>
        <taxon>Magnetospirillum</taxon>
    </lineage>
</organism>
<evidence type="ECO:0000313" key="2">
    <source>
        <dbReference type="EMBL" id="CAM77966.1"/>
    </source>
</evidence>
<reference evidence="1" key="1">
    <citation type="journal article" date="2005" name="J. Bacteriol.">
        <title>A hypervariable 130-kilobase genomic region of Magnetospirillum gryphiswaldense comprises a magnetosome island which undergoes frequent rearrangements during stationary growth.</title>
        <authorList>
            <person name="Ullrich S."/>
            <person name="Kube M."/>
            <person name="Schuebbe S."/>
            <person name="Reinhardt R."/>
            <person name="Schueler D."/>
        </authorList>
    </citation>
    <scope>NUCLEOTIDE SEQUENCE</scope>
    <source>
        <strain evidence="1">MSR-1</strain>
    </source>
</reference>
<protein>
    <submittedName>
        <fullName evidence="1">Uncharacterized protein</fullName>
    </submittedName>
</protein>
<gene>
    <name evidence="1" type="ORF">mgI410</name>
    <name evidence="2" type="ORF">MGR_4034</name>
</gene>
<dbReference type="AlphaFoldDB" id="Q3BKG5"/>
<evidence type="ECO:0000313" key="1">
    <source>
        <dbReference type="EMBL" id="CAJ30061.1"/>
    </source>
</evidence>
<reference evidence="2" key="2">
    <citation type="journal article" date="2007" name="J. Bacteriol.">
        <title>Comparative genome analysis of four magnetotactic bacteria reveals a complex set of group-specific genes implicated in magnetosome biomineralization and function.</title>
        <authorList>
            <person name="Richter M."/>
            <person name="Kube M."/>
            <person name="Bazylinski D.A."/>
            <person name="Lombardot T."/>
            <person name="Gloeckner F.O."/>
            <person name="Reinhardt R."/>
            <person name="Schueler D."/>
        </authorList>
    </citation>
    <scope>NUCLEOTIDE SEQUENCE</scope>
    <source>
        <strain evidence="2">MSR-1</strain>
    </source>
</reference>
<accession>Q3BKG5</accession>
<dbReference type="EMBL" id="CU459003">
    <property type="protein sequence ID" value="CAM77966.1"/>
    <property type="molecule type" value="Genomic_DNA"/>
</dbReference>
<proteinExistence type="predicted"/>
<dbReference type="EMBL" id="AM085146">
    <property type="protein sequence ID" value="CAJ30061.1"/>
    <property type="molecule type" value="Genomic_DNA"/>
</dbReference>